<dbReference type="EMBL" id="KQ241780">
    <property type="protein sequence ID" value="KNC84206.1"/>
    <property type="molecule type" value="Genomic_DNA"/>
</dbReference>
<reference evidence="2 3" key="1">
    <citation type="submission" date="2011-02" db="EMBL/GenBank/DDBJ databases">
        <title>The Genome Sequence of Sphaeroforma arctica JP610.</title>
        <authorList>
            <consortium name="The Broad Institute Genome Sequencing Platform"/>
            <person name="Russ C."/>
            <person name="Cuomo C."/>
            <person name="Young S.K."/>
            <person name="Zeng Q."/>
            <person name="Gargeya S."/>
            <person name="Alvarado L."/>
            <person name="Berlin A."/>
            <person name="Chapman S.B."/>
            <person name="Chen Z."/>
            <person name="Freedman E."/>
            <person name="Gellesch M."/>
            <person name="Goldberg J."/>
            <person name="Griggs A."/>
            <person name="Gujja S."/>
            <person name="Heilman E."/>
            <person name="Heiman D."/>
            <person name="Howarth C."/>
            <person name="Mehta T."/>
            <person name="Neiman D."/>
            <person name="Pearson M."/>
            <person name="Roberts A."/>
            <person name="Saif S."/>
            <person name="Shea T."/>
            <person name="Shenoy N."/>
            <person name="Sisk P."/>
            <person name="Stolte C."/>
            <person name="Sykes S."/>
            <person name="White J."/>
            <person name="Yandava C."/>
            <person name="Burger G."/>
            <person name="Gray M.W."/>
            <person name="Holland P.W.H."/>
            <person name="King N."/>
            <person name="Lang F.B.F."/>
            <person name="Roger A.J."/>
            <person name="Ruiz-Trillo I."/>
            <person name="Haas B."/>
            <person name="Nusbaum C."/>
            <person name="Birren B."/>
        </authorList>
    </citation>
    <scope>NUCLEOTIDE SEQUENCE [LARGE SCALE GENOMIC DNA]</scope>
    <source>
        <strain evidence="2 3">JP610</strain>
    </source>
</reference>
<feature type="compositionally biased region" description="Polar residues" evidence="1">
    <location>
        <begin position="136"/>
        <end position="147"/>
    </location>
</feature>
<evidence type="ECO:0000313" key="3">
    <source>
        <dbReference type="Proteomes" id="UP000054560"/>
    </source>
</evidence>
<name>A0A0L0G5U4_9EUKA</name>
<accession>A0A0L0G5U4</accession>
<dbReference type="Proteomes" id="UP000054560">
    <property type="component" value="Unassembled WGS sequence"/>
</dbReference>
<evidence type="ECO:0000313" key="2">
    <source>
        <dbReference type="EMBL" id="KNC84206.1"/>
    </source>
</evidence>
<dbReference type="GeneID" id="25904071"/>
<evidence type="ECO:0000256" key="1">
    <source>
        <dbReference type="SAM" id="MobiDB-lite"/>
    </source>
</evidence>
<dbReference type="AlphaFoldDB" id="A0A0L0G5U4"/>
<proteinExistence type="predicted"/>
<dbReference type="RefSeq" id="XP_014158108.1">
    <property type="nucleotide sequence ID" value="XM_014302633.1"/>
</dbReference>
<protein>
    <submittedName>
        <fullName evidence="2">Uncharacterized protein</fullName>
    </submittedName>
</protein>
<gene>
    <name evidence="2" type="ORF">SARC_03567</name>
</gene>
<keyword evidence="3" id="KW-1185">Reference proteome</keyword>
<sequence>MAYLKTFKKYYHTYCQVALRKKVSGDHGSEHASSNTCPHGLSNLLVLPKKCQTDFDGQPNLDESMALSVDRASEDSILNDDISTSQNSSPKTGGYTAENTFISNDTEGIPLASLDVLRVSEAIPAAMPTLEPRTALVSSEPATTSPRRTPLKPPSPIKTGHHAYRAHRLYMRKLCIANLMGQAVADDTHSDTVQHVPTFISVNSPQARRTPQCGDKVSALQCTPRSCGSRQHETRVAVRLQVRFAENPIVHKTFHSSVYDRKFVLDCDCLSVLKIYHELLVFKLTEMIVHADSLINTNKHLAKLSADDRRKVIKILEYLMYTAGSK</sequence>
<organism evidence="2 3">
    <name type="scientific">Sphaeroforma arctica JP610</name>
    <dbReference type="NCBI Taxonomy" id="667725"/>
    <lineage>
        <taxon>Eukaryota</taxon>
        <taxon>Ichthyosporea</taxon>
        <taxon>Ichthyophonida</taxon>
        <taxon>Sphaeroforma</taxon>
    </lineage>
</organism>
<feature type="region of interest" description="Disordered" evidence="1">
    <location>
        <begin position="134"/>
        <end position="160"/>
    </location>
</feature>